<dbReference type="AlphaFoldDB" id="A0A9W7GIQ9"/>
<organism evidence="3 4">
    <name type="scientific">Triparma columacea</name>
    <dbReference type="NCBI Taxonomy" id="722753"/>
    <lineage>
        <taxon>Eukaryota</taxon>
        <taxon>Sar</taxon>
        <taxon>Stramenopiles</taxon>
        <taxon>Ochrophyta</taxon>
        <taxon>Bolidophyceae</taxon>
        <taxon>Parmales</taxon>
        <taxon>Triparmaceae</taxon>
        <taxon>Triparma</taxon>
    </lineage>
</organism>
<evidence type="ECO:0000313" key="3">
    <source>
        <dbReference type="EMBL" id="GMI44625.1"/>
    </source>
</evidence>
<evidence type="ECO:0000313" key="4">
    <source>
        <dbReference type="Proteomes" id="UP001165065"/>
    </source>
</evidence>
<dbReference type="OrthoDB" id="5547497at2759"/>
<reference evidence="4" key="1">
    <citation type="journal article" date="2023" name="Commun. Biol.">
        <title>Genome analysis of Parmales, the sister group of diatoms, reveals the evolutionary specialization of diatoms from phago-mixotrophs to photoautotrophs.</title>
        <authorList>
            <person name="Ban H."/>
            <person name="Sato S."/>
            <person name="Yoshikawa S."/>
            <person name="Yamada K."/>
            <person name="Nakamura Y."/>
            <person name="Ichinomiya M."/>
            <person name="Sato N."/>
            <person name="Blanc-Mathieu R."/>
            <person name="Endo H."/>
            <person name="Kuwata A."/>
            <person name="Ogata H."/>
        </authorList>
    </citation>
    <scope>NUCLEOTIDE SEQUENCE [LARGE SCALE GENOMIC DNA]</scope>
</reference>
<keyword evidence="2" id="KW-0472">Membrane</keyword>
<protein>
    <submittedName>
        <fullName evidence="3">Uncharacterized protein</fullName>
    </submittedName>
</protein>
<feature type="transmembrane region" description="Helical" evidence="2">
    <location>
        <begin position="18"/>
        <end position="35"/>
    </location>
</feature>
<dbReference type="EMBL" id="BRYA01000221">
    <property type="protein sequence ID" value="GMI44625.1"/>
    <property type="molecule type" value="Genomic_DNA"/>
</dbReference>
<name>A0A9W7GIQ9_9STRA</name>
<feature type="region of interest" description="Disordered" evidence="1">
    <location>
        <begin position="45"/>
        <end position="67"/>
    </location>
</feature>
<keyword evidence="2" id="KW-1133">Transmembrane helix</keyword>
<sequence length="67" mass="7546">MRINALLGVVIFGEDSNVVRLCGMVMAFVGILAYTEMKRKMGMERKIRDKSRGEDGVQLVQTPKSDR</sequence>
<accession>A0A9W7GIQ9</accession>
<feature type="compositionally biased region" description="Basic and acidic residues" evidence="1">
    <location>
        <begin position="45"/>
        <end position="55"/>
    </location>
</feature>
<keyword evidence="4" id="KW-1185">Reference proteome</keyword>
<keyword evidence="2" id="KW-0812">Transmembrane</keyword>
<comment type="caution">
    <text evidence="3">The sequence shown here is derived from an EMBL/GenBank/DDBJ whole genome shotgun (WGS) entry which is preliminary data.</text>
</comment>
<evidence type="ECO:0000256" key="1">
    <source>
        <dbReference type="SAM" id="MobiDB-lite"/>
    </source>
</evidence>
<evidence type="ECO:0000256" key="2">
    <source>
        <dbReference type="SAM" id="Phobius"/>
    </source>
</evidence>
<gene>
    <name evidence="3" type="ORF">TrCOL_g352</name>
</gene>
<proteinExistence type="predicted"/>
<dbReference type="Proteomes" id="UP001165065">
    <property type="component" value="Unassembled WGS sequence"/>
</dbReference>